<dbReference type="AlphaFoldDB" id="A0ABD2N069"/>
<evidence type="ECO:0000313" key="2">
    <source>
        <dbReference type="EMBL" id="KAL3272091.1"/>
    </source>
</evidence>
<dbReference type="Proteomes" id="UP001516400">
    <property type="component" value="Unassembled WGS sequence"/>
</dbReference>
<dbReference type="EMBL" id="JABFTP020000042">
    <property type="protein sequence ID" value="KAL3272091.1"/>
    <property type="molecule type" value="Genomic_DNA"/>
</dbReference>
<comment type="caution">
    <text evidence="2">The sequence shown here is derived from an EMBL/GenBank/DDBJ whole genome shotgun (WGS) entry which is preliminary data.</text>
</comment>
<evidence type="ECO:0000256" key="1">
    <source>
        <dbReference type="SAM" id="MobiDB-lite"/>
    </source>
</evidence>
<organism evidence="2 3">
    <name type="scientific">Cryptolaemus montrouzieri</name>
    <dbReference type="NCBI Taxonomy" id="559131"/>
    <lineage>
        <taxon>Eukaryota</taxon>
        <taxon>Metazoa</taxon>
        <taxon>Ecdysozoa</taxon>
        <taxon>Arthropoda</taxon>
        <taxon>Hexapoda</taxon>
        <taxon>Insecta</taxon>
        <taxon>Pterygota</taxon>
        <taxon>Neoptera</taxon>
        <taxon>Endopterygota</taxon>
        <taxon>Coleoptera</taxon>
        <taxon>Polyphaga</taxon>
        <taxon>Cucujiformia</taxon>
        <taxon>Coccinelloidea</taxon>
        <taxon>Coccinellidae</taxon>
        <taxon>Scymninae</taxon>
        <taxon>Scymnini</taxon>
        <taxon>Cryptolaemus</taxon>
    </lineage>
</organism>
<gene>
    <name evidence="2" type="ORF">HHI36_022553</name>
</gene>
<reference evidence="2 3" key="1">
    <citation type="journal article" date="2021" name="BMC Biol.">
        <title>Horizontally acquired antibacterial genes associated with adaptive radiation of ladybird beetles.</title>
        <authorList>
            <person name="Li H.S."/>
            <person name="Tang X.F."/>
            <person name="Huang Y.H."/>
            <person name="Xu Z.Y."/>
            <person name="Chen M.L."/>
            <person name="Du X.Y."/>
            <person name="Qiu B.Y."/>
            <person name="Chen P.T."/>
            <person name="Zhang W."/>
            <person name="Slipinski A."/>
            <person name="Escalona H.E."/>
            <person name="Waterhouse R.M."/>
            <person name="Zwick A."/>
            <person name="Pang H."/>
        </authorList>
    </citation>
    <scope>NUCLEOTIDE SEQUENCE [LARGE SCALE GENOMIC DNA]</scope>
    <source>
        <strain evidence="2">SYSU2018</strain>
    </source>
</reference>
<proteinExistence type="predicted"/>
<accession>A0ABD2N069</accession>
<feature type="region of interest" description="Disordered" evidence="1">
    <location>
        <begin position="1"/>
        <end position="23"/>
    </location>
</feature>
<feature type="non-terminal residue" evidence="2">
    <location>
        <position position="1"/>
    </location>
</feature>
<name>A0ABD2N069_9CUCU</name>
<protein>
    <submittedName>
        <fullName evidence="2">Uncharacterized protein</fullName>
    </submittedName>
</protein>
<sequence>KLNHENTRREYETELRDRTRGTIDGRESLEEAMKRTADLVLRHKQKRRKEWLQDETWNLIE</sequence>
<evidence type="ECO:0000313" key="3">
    <source>
        <dbReference type="Proteomes" id="UP001516400"/>
    </source>
</evidence>
<keyword evidence="3" id="KW-1185">Reference proteome</keyword>